<dbReference type="Gene3D" id="3.30.460.40">
    <property type="match status" value="1"/>
</dbReference>
<organism evidence="1 2">
    <name type="scientific">Cytobacillus eiseniae</name>
    <dbReference type="NCBI Taxonomy" id="762947"/>
    <lineage>
        <taxon>Bacteria</taxon>
        <taxon>Bacillati</taxon>
        <taxon>Bacillota</taxon>
        <taxon>Bacilli</taxon>
        <taxon>Bacillales</taxon>
        <taxon>Bacillaceae</taxon>
        <taxon>Cytobacillus</taxon>
    </lineage>
</organism>
<dbReference type="RefSeq" id="WP_245350143.1">
    <property type="nucleotide sequence ID" value="NZ_JAGIKZ010000027.1"/>
</dbReference>
<evidence type="ECO:0008006" key="3">
    <source>
        <dbReference type="Google" id="ProtNLM"/>
    </source>
</evidence>
<dbReference type="InterPro" id="IPR019646">
    <property type="entry name" value="Aminoglyc_AdlTrfase"/>
</dbReference>
<comment type="caution">
    <text evidence="1">The sequence shown here is derived from an EMBL/GenBank/DDBJ whole genome shotgun (WGS) entry which is preliminary data.</text>
</comment>
<evidence type="ECO:0000313" key="1">
    <source>
        <dbReference type="EMBL" id="MBP2242833.1"/>
    </source>
</evidence>
<evidence type="ECO:0000313" key="2">
    <source>
        <dbReference type="Proteomes" id="UP001519293"/>
    </source>
</evidence>
<keyword evidence="2" id="KW-1185">Reference proteome</keyword>
<reference evidence="1 2" key="1">
    <citation type="submission" date="2021-03" db="EMBL/GenBank/DDBJ databases">
        <title>Genomic Encyclopedia of Type Strains, Phase IV (KMG-IV): sequencing the most valuable type-strain genomes for metagenomic binning, comparative biology and taxonomic classification.</title>
        <authorList>
            <person name="Goeker M."/>
        </authorList>
    </citation>
    <scope>NUCLEOTIDE SEQUENCE [LARGE SCALE GENOMIC DNA]</scope>
    <source>
        <strain evidence="1 2">DSM 26675</strain>
    </source>
</reference>
<gene>
    <name evidence="1" type="ORF">J2Z40_003414</name>
</gene>
<dbReference type="Proteomes" id="UP001519293">
    <property type="component" value="Unassembled WGS sequence"/>
</dbReference>
<name>A0ABS4RIV6_9BACI</name>
<sequence length="50" mass="6052">MSFEQCRRINKLMENFNWSWFIAGGWAIDLHIGKESRIHKDIEIAIFRKD</sequence>
<protein>
    <recommendedName>
        <fullName evidence="3">Aminoglycoside adenylyltransferase</fullName>
    </recommendedName>
</protein>
<dbReference type="EMBL" id="JAGIKZ010000027">
    <property type="protein sequence ID" value="MBP2242833.1"/>
    <property type="molecule type" value="Genomic_DNA"/>
</dbReference>
<dbReference type="Pfam" id="PF10706">
    <property type="entry name" value="Aminoglyc_resit"/>
    <property type="match status" value="1"/>
</dbReference>
<proteinExistence type="predicted"/>
<accession>A0ABS4RIV6</accession>